<dbReference type="Pfam" id="PF01549">
    <property type="entry name" value="ShK"/>
    <property type="match status" value="4"/>
</dbReference>
<proteinExistence type="predicted"/>
<gene>
    <name evidence="3" type="ORF">L596_014569</name>
</gene>
<dbReference type="Gene3D" id="1.10.10.1940">
    <property type="match status" value="2"/>
</dbReference>
<dbReference type="Proteomes" id="UP000298663">
    <property type="component" value="Unassembled WGS sequence"/>
</dbReference>
<protein>
    <recommendedName>
        <fullName evidence="2">ShKT domain-containing protein</fullName>
    </recommendedName>
</protein>
<name>A0A4U5ND26_STECR</name>
<keyword evidence="4" id="KW-1185">Reference proteome</keyword>
<feature type="domain" description="ShKT" evidence="2">
    <location>
        <begin position="95"/>
        <end position="129"/>
    </location>
</feature>
<evidence type="ECO:0000313" key="4">
    <source>
        <dbReference type="Proteomes" id="UP000298663"/>
    </source>
</evidence>
<dbReference type="PROSITE" id="PS51670">
    <property type="entry name" value="SHKT"/>
    <property type="match status" value="2"/>
</dbReference>
<feature type="domain" description="ShKT" evidence="2">
    <location>
        <begin position="146"/>
        <end position="181"/>
    </location>
</feature>
<reference evidence="3 4" key="1">
    <citation type="journal article" date="2015" name="Genome Biol.">
        <title>Comparative genomics of Steinernema reveals deeply conserved gene regulatory networks.</title>
        <authorList>
            <person name="Dillman A.R."/>
            <person name="Macchietto M."/>
            <person name="Porter C.F."/>
            <person name="Rogers A."/>
            <person name="Williams B."/>
            <person name="Antoshechkin I."/>
            <person name="Lee M.M."/>
            <person name="Goodwin Z."/>
            <person name="Lu X."/>
            <person name="Lewis E.E."/>
            <person name="Goodrich-Blair H."/>
            <person name="Stock S.P."/>
            <person name="Adams B.J."/>
            <person name="Sternberg P.W."/>
            <person name="Mortazavi A."/>
        </authorList>
    </citation>
    <scope>NUCLEOTIDE SEQUENCE [LARGE SCALE GENOMIC DNA]</scope>
    <source>
        <strain evidence="3 4">ALL</strain>
    </source>
</reference>
<comment type="caution">
    <text evidence="3">The sequence shown here is derived from an EMBL/GenBank/DDBJ whole genome shotgun (WGS) entry which is preliminary data.</text>
</comment>
<evidence type="ECO:0000259" key="2">
    <source>
        <dbReference type="PROSITE" id="PS51670"/>
    </source>
</evidence>
<accession>A0A4U5ND26</accession>
<comment type="caution">
    <text evidence="1">Lacks conserved residue(s) required for the propagation of feature annotation.</text>
</comment>
<dbReference type="InterPro" id="IPR003582">
    <property type="entry name" value="ShKT_dom"/>
</dbReference>
<keyword evidence="1" id="KW-1015">Disulfide bond</keyword>
<dbReference type="PANTHER" id="PTHR21724">
    <property type="entry name" value="SHKT DOMAIN-CONTAINING PROTEIN"/>
    <property type="match status" value="1"/>
</dbReference>
<dbReference type="AlphaFoldDB" id="A0A4U5ND26"/>
<reference evidence="3 4" key="2">
    <citation type="journal article" date="2019" name="G3 (Bethesda)">
        <title>Hybrid Assembly of the Genome of the Entomopathogenic Nematode Steinernema carpocapsae Identifies the X-Chromosome.</title>
        <authorList>
            <person name="Serra L."/>
            <person name="Macchietto M."/>
            <person name="Macias-Munoz A."/>
            <person name="McGill C.J."/>
            <person name="Rodriguez I.M."/>
            <person name="Rodriguez B."/>
            <person name="Murad R."/>
            <person name="Mortazavi A."/>
        </authorList>
    </citation>
    <scope>NUCLEOTIDE SEQUENCE [LARGE SCALE GENOMIC DNA]</scope>
    <source>
        <strain evidence="3 4">ALL</strain>
    </source>
</reference>
<evidence type="ECO:0000313" key="3">
    <source>
        <dbReference type="EMBL" id="TKR80502.1"/>
    </source>
</evidence>
<organism evidence="3 4">
    <name type="scientific">Steinernema carpocapsae</name>
    <name type="common">Entomopathogenic nematode</name>
    <dbReference type="NCBI Taxonomy" id="34508"/>
    <lineage>
        <taxon>Eukaryota</taxon>
        <taxon>Metazoa</taxon>
        <taxon>Ecdysozoa</taxon>
        <taxon>Nematoda</taxon>
        <taxon>Chromadorea</taxon>
        <taxon>Rhabditida</taxon>
        <taxon>Tylenchina</taxon>
        <taxon>Panagrolaimomorpha</taxon>
        <taxon>Strongyloidoidea</taxon>
        <taxon>Steinernematidae</taxon>
        <taxon>Steinernema</taxon>
    </lineage>
</organism>
<sequence>MTNPRGNCDDRAGEICEYMKKDCNTTGELGDAARQKCESSCGTCQCFDRSPFCSSQKDDCEKSEKVREECPYTCNYCGEQATTAGPGVTTAPGACTDVGKRCQQNKHLCNSLEFKTFMETNCRSTCGFCNVPLPPVKIKIVNGEICQDTTANCAVWARNGFCKVYPAHIIKARCPLTCNVC</sequence>
<dbReference type="SMART" id="SM00254">
    <property type="entry name" value="ShKT"/>
    <property type="match status" value="4"/>
</dbReference>
<dbReference type="OrthoDB" id="5813795at2759"/>
<evidence type="ECO:0000256" key="1">
    <source>
        <dbReference type="PROSITE-ProRule" id="PRU01005"/>
    </source>
</evidence>
<dbReference type="PANTHER" id="PTHR21724:SF109">
    <property type="entry name" value="SHKT DOMAIN-CONTAINING PROTEIN"/>
    <property type="match status" value="1"/>
</dbReference>
<dbReference type="EMBL" id="AZBU02000004">
    <property type="protein sequence ID" value="TKR80502.1"/>
    <property type="molecule type" value="Genomic_DNA"/>
</dbReference>
<dbReference type="STRING" id="34508.A0A4U5ND26"/>
<feature type="disulfide bond" evidence="1">
    <location>
        <begin position="95"/>
        <end position="129"/>
    </location>
</feature>